<sequence length="148" mass="16327">MALRVLFTALLLAAAPAWAEDAFCEALRRVVAAAPGDFRDIPEGDVVFPGALRSLRQTDYAPGREHAASFHATLAEHEETRAQAPRLYRQLRRAIPDCLPEAILLRETRVPAQHGIIWTLPGAEVEMLLDRPPGAGNYALEIAVLRLR</sequence>
<comment type="caution">
    <text evidence="2">The sequence shown here is derived from an EMBL/GenBank/DDBJ whole genome shotgun (WGS) entry which is preliminary data.</text>
</comment>
<dbReference type="RefSeq" id="WP_184384188.1">
    <property type="nucleotide sequence ID" value="NZ_JACIDJ010000003.1"/>
</dbReference>
<feature type="chain" id="PRO_5032753747" evidence="1">
    <location>
        <begin position="20"/>
        <end position="148"/>
    </location>
</feature>
<evidence type="ECO:0000256" key="1">
    <source>
        <dbReference type="SAM" id="SignalP"/>
    </source>
</evidence>
<evidence type="ECO:0000313" key="2">
    <source>
        <dbReference type="EMBL" id="MBB3898929.1"/>
    </source>
</evidence>
<dbReference type="AlphaFoldDB" id="A0A840ABJ4"/>
<accession>A0A840ABJ4</accession>
<keyword evidence="1" id="KW-0732">Signal</keyword>
<proteinExistence type="predicted"/>
<keyword evidence="3" id="KW-1185">Reference proteome</keyword>
<protein>
    <submittedName>
        <fullName evidence="2">Uncharacterized protein</fullName>
    </submittedName>
</protein>
<feature type="signal peptide" evidence="1">
    <location>
        <begin position="1"/>
        <end position="19"/>
    </location>
</feature>
<gene>
    <name evidence="2" type="ORF">GGQ83_002372</name>
</gene>
<name>A0A840ABJ4_9PROT</name>
<dbReference type="EMBL" id="JACIDJ010000003">
    <property type="protein sequence ID" value="MBB3898929.1"/>
    <property type="molecule type" value="Genomic_DNA"/>
</dbReference>
<organism evidence="2 3">
    <name type="scientific">Roseococcus suduntuyensis</name>
    <dbReference type="NCBI Taxonomy" id="455361"/>
    <lineage>
        <taxon>Bacteria</taxon>
        <taxon>Pseudomonadati</taxon>
        <taxon>Pseudomonadota</taxon>
        <taxon>Alphaproteobacteria</taxon>
        <taxon>Acetobacterales</taxon>
        <taxon>Roseomonadaceae</taxon>
        <taxon>Roseococcus</taxon>
    </lineage>
</organism>
<evidence type="ECO:0000313" key="3">
    <source>
        <dbReference type="Proteomes" id="UP000553193"/>
    </source>
</evidence>
<reference evidence="2 3" key="1">
    <citation type="submission" date="2020-08" db="EMBL/GenBank/DDBJ databases">
        <title>Genomic Encyclopedia of Type Strains, Phase IV (KMG-IV): sequencing the most valuable type-strain genomes for metagenomic binning, comparative biology and taxonomic classification.</title>
        <authorList>
            <person name="Goeker M."/>
        </authorList>
    </citation>
    <scope>NUCLEOTIDE SEQUENCE [LARGE SCALE GENOMIC DNA]</scope>
    <source>
        <strain evidence="2 3">DSM 19979</strain>
    </source>
</reference>
<dbReference type="Proteomes" id="UP000553193">
    <property type="component" value="Unassembled WGS sequence"/>
</dbReference>